<evidence type="ECO:0000313" key="5">
    <source>
        <dbReference type="EMBL" id="MCP8969002.1"/>
    </source>
</evidence>
<dbReference type="Proteomes" id="UP001156102">
    <property type="component" value="Unassembled WGS sequence"/>
</dbReference>
<keyword evidence="5" id="KW-0540">Nuclease</keyword>
<dbReference type="PANTHER" id="PTHR30408:SF12">
    <property type="entry name" value="TYPE I RESTRICTION ENZYME MJAVIII SPECIFICITY SUBUNIT"/>
    <property type="match status" value="1"/>
</dbReference>
<keyword evidence="3" id="KW-0238">DNA-binding</keyword>
<dbReference type="Pfam" id="PF01420">
    <property type="entry name" value="Methylase_S"/>
    <property type="match status" value="1"/>
</dbReference>
<reference evidence="5" key="1">
    <citation type="submission" date="2022-07" db="EMBL/GenBank/DDBJ databases">
        <authorList>
            <person name="Li W.-J."/>
            <person name="Deng Q.-Q."/>
        </authorList>
    </citation>
    <scope>NUCLEOTIDE SEQUENCE</scope>
    <source>
        <strain evidence="5">SYSU M60031</strain>
    </source>
</reference>
<feature type="domain" description="Type I restriction modification DNA specificity" evidence="4">
    <location>
        <begin position="4"/>
        <end position="179"/>
    </location>
</feature>
<dbReference type="InterPro" id="IPR044946">
    <property type="entry name" value="Restrct_endonuc_typeI_TRD_sf"/>
</dbReference>
<gene>
    <name evidence="5" type="ORF">NK662_10680</name>
</gene>
<dbReference type="GO" id="GO:0009307">
    <property type="term" value="P:DNA restriction-modification system"/>
    <property type="evidence" value="ECO:0007669"/>
    <property type="project" value="UniProtKB-KW"/>
</dbReference>
<evidence type="ECO:0000256" key="1">
    <source>
        <dbReference type="ARBA" id="ARBA00010923"/>
    </source>
</evidence>
<keyword evidence="6" id="KW-1185">Reference proteome</keyword>
<name>A0AA41X592_9BACI</name>
<organism evidence="5 6">
    <name type="scientific">Ectobacillus ponti</name>
    <dbReference type="NCBI Taxonomy" id="2961894"/>
    <lineage>
        <taxon>Bacteria</taxon>
        <taxon>Bacillati</taxon>
        <taxon>Bacillota</taxon>
        <taxon>Bacilli</taxon>
        <taxon>Bacillales</taxon>
        <taxon>Bacillaceae</taxon>
        <taxon>Ectobacillus</taxon>
    </lineage>
</organism>
<dbReference type="PANTHER" id="PTHR30408">
    <property type="entry name" value="TYPE-1 RESTRICTION ENZYME ECOKI SPECIFICITY PROTEIN"/>
    <property type="match status" value="1"/>
</dbReference>
<dbReference type="InterPro" id="IPR000055">
    <property type="entry name" value="Restrct_endonuc_typeI_TRD"/>
</dbReference>
<dbReference type="SUPFAM" id="SSF116734">
    <property type="entry name" value="DNA methylase specificity domain"/>
    <property type="match status" value="2"/>
</dbReference>
<dbReference type="GO" id="GO:0016787">
    <property type="term" value="F:hydrolase activity"/>
    <property type="evidence" value="ECO:0007669"/>
    <property type="project" value="UniProtKB-KW"/>
</dbReference>
<keyword evidence="5" id="KW-0378">Hydrolase</keyword>
<evidence type="ECO:0000313" key="6">
    <source>
        <dbReference type="Proteomes" id="UP001156102"/>
    </source>
</evidence>
<evidence type="ECO:0000256" key="3">
    <source>
        <dbReference type="ARBA" id="ARBA00023125"/>
    </source>
</evidence>
<sequence length="303" mass="34275">MRPDWTVRKIKDFTKVMSGGTPRTSVKEYYDGGEIGWITPADLTGYDKSTIAKGKRNITELGLRSSSAKLLPTGTVLFSSRAPIGHVAIAEQELATNQGFKNILPSEFHDPKYLYWYLKSIKQEIELKASGTTFKEISASEMGEIEIVLPPAGEQRRIAAVLDKAKCLIDQRRQLIAKLDELVQTTFLHMFGDISTNPRDWPIKEFNYFASIDTKMINDFQNYAEYPHIGIDSIEKNTGKLLGYRTVAEDNLTSGKYLFTPEHIIYSKIRPYLNKVAVPNVFCKQKVQRIAAKSAEACRSVFY</sequence>
<dbReference type="EMBL" id="JANCLT010000004">
    <property type="protein sequence ID" value="MCP8969002.1"/>
    <property type="molecule type" value="Genomic_DNA"/>
</dbReference>
<dbReference type="CDD" id="cd17273">
    <property type="entry name" value="RMtype1_S_EcoJA69PI-TRD1-CR1_like"/>
    <property type="match status" value="1"/>
</dbReference>
<dbReference type="GO" id="GO:0004519">
    <property type="term" value="F:endonuclease activity"/>
    <property type="evidence" value="ECO:0007669"/>
    <property type="project" value="UniProtKB-KW"/>
</dbReference>
<keyword evidence="5" id="KW-0255">Endonuclease</keyword>
<dbReference type="InterPro" id="IPR052021">
    <property type="entry name" value="Type-I_RS_S_subunit"/>
</dbReference>
<comment type="caution">
    <text evidence="5">The sequence shown here is derived from an EMBL/GenBank/DDBJ whole genome shotgun (WGS) entry which is preliminary data.</text>
</comment>
<proteinExistence type="inferred from homology"/>
<dbReference type="EC" id="3.1.21.-" evidence="5"/>
<dbReference type="Gene3D" id="3.90.220.20">
    <property type="entry name" value="DNA methylase specificity domains"/>
    <property type="match status" value="2"/>
</dbReference>
<dbReference type="GO" id="GO:0003677">
    <property type="term" value="F:DNA binding"/>
    <property type="evidence" value="ECO:0007669"/>
    <property type="project" value="UniProtKB-KW"/>
</dbReference>
<dbReference type="RefSeq" id="WP_254758906.1">
    <property type="nucleotide sequence ID" value="NZ_JANCLT010000004.1"/>
</dbReference>
<evidence type="ECO:0000256" key="2">
    <source>
        <dbReference type="ARBA" id="ARBA00022747"/>
    </source>
</evidence>
<evidence type="ECO:0000259" key="4">
    <source>
        <dbReference type="Pfam" id="PF01420"/>
    </source>
</evidence>
<comment type="similarity">
    <text evidence="1">Belongs to the type-I restriction system S methylase family.</text>
</comment>
<accession>A0AA41X592</accession>
<dbReference type="AlphaFoldDB" id="A0AA41X592"/>
<keyword evidence="2" id="KW-0680">Restriction system</keyword>
<protein>
    <submittedName>
        <fullName evidence="5">Restriction endonuclease subunit S</fullName>
        <ecNumber evidence="5">3.1.21.-</ecNumber>
    </submittedName>
</protein>